<proteinExistence type="predicted"/>
<sequence length="74" mass="8269">MSRPDPLTAYAATNGHDIFHGTIRLSRSEAERAWARDFGNIRPGDDSVSMEILDRIWRENAEALGISVIQVTIT</sequence>
<reference evidence="1" key="2">
    <citation type="submission" date="2021-08" db="EMBL/GenBank/DDBJ databases">
        <authorList>
            <person name="Tani A."/>
            <person name="Ola A."/>
            <person name="Ogura Y."/>
            <person name="Katsura K."/>
            <person name="Hayashi T."/>
        </authorList>
    </citation>
    <scope>NUCLEOTIDE SEQUENCE</scope>
    <source>
        <strain evidence="1">LMG 23639</strain>
    </source>
</reference>
<evidence type="ECO:0000313" key="2">
    <source>
        <dbReference type="Proteomes" id="UP001055102"/>
    </source>
</evidence>
<accession>A0ABQ4SY76</accession>
<dbReference type="EMBL" id="BPQR01000036">
    <property type="protein sequence ID" value="GJE06873.1"/>
    <property type="molecule type" value="Genomic_DNA"/>
</dbReference>
<gene>
    <name evidence="1" type="ORF">AOPFMNJM_2195</name>
</gene>
<protein>
    <submittedName>
        <fullName evidence="1">Uncharacterized protein</fullName>
    </submittedName>
</protein>
<name>A0ABQ4SY76_9HYPH</name>
<comment type="caution">
    <text evidence="1">The sequence shown here is derived from an EMBL/GenBank/DDBJ whole genome shotgun (WGS) entry which is preliminary data.</text>
</comment>
<dbReference type="Proteomes" id="UP001055102">
    <property type="component" value="Unassembled WGS sequence"/>
</dbReference>
<organism evidence="1 2">
    <name type="scientific">Methylobacterium jeotgali</name>
    <dbReference type="NCBI Taxonomy" id="381630"/>
    <lineage>
        <taxon>Bacteria</taxon>
        <taxon>Pseudomonadati</taxon>
        <taxon>Pseudomonadota</taxon>
        <taxon>Alphaproteobacteria</taxon>
        <taxon>Hyphomicrobiales</taxon>
        <taxon>Methylobacteriaceae</taxon>
        <taxon>Methylobacterium</taxon>
    </lineage>
</organism>
<evidence type="ECO:0000313" key="1">
    <source>
        <dbReference type="EMBL" id="GJE06873.1"/>
    </source>
</evidence>
<reference evidence="1" key="1">
    <citation type="journal article" date="2021" name="Front. Microbiol.">
        <title>Comprehensive Comparative Genomics and Phenotyping of Methylobacterium Species.</title>
        <authorList>
            <person name="Alessa O."/>
            <person name="Ogura Y."/>
            <person name="Fujitani Y."/>
            <person name="Takami H."/>
            <person name="Hayashi T."/>
            <person name="Sahin N."/>
            <person name="Tani A."/>
        </authorList>
    </citation>
    <scope>NUCLEOTIDE SEQUENCE</scope>
    <source>
        <strain evidence="1">LMG 23639</strain>
    </source>
</reference>
<dbReference type="RefSeq" id="WP_238275802.1">
    <property type="nucleotide sequence ID" value="NZ_BPQR01000036.1"/>
</dbReference>
<keyword evidence="2" id="KW-1185">Reference proteome</keyword>